<feature type="transmembrane region" description="Helical" evidence="4">
    <location>
        <begin position="161"/>
        <end position="183"/>
    </location>
</feature>
<dbReference type="PANTHER" id="PTHR47249">
    <property type="entry name" value="VACUOLAR PROTEIN 8"/>
    <property type="match status" value="1"/>
</dbReference>
<comment type="similarity">
    <text evidence="1">Belongs to the beta-catenin family.</text>
</comment>
<evidence type="ECO:0000313" key="6">
    <source>
        <dbReference type="EMBL" id="KAF7368472.1"/>
    </source>
</evidence>
<evidence type="ECO:0000256" key="4">
    <source>
        <dbReference type="SAM" id="Phobius"/>
    </source>
</evidence>
<keyword evidence="4" id="KW-0812">Transmembrane</keyword>
<keyword evidence="4" id="KW-1133">Transmembrane helix</keyword>
<dbReference type="InterPro" id="IPR011989">
    <property type="entry name" value="ARM-like"/>
</dbReference>
<dbReference type="InterPro" id="IPR045156">
    <property type="entry name" value="Vac8"/>
</dbReference>
<feature type="transmembrane region" description="Helical" evidence="4">
    <location>
        <begin position="251"/>
        <end position="275"/>
    </location>
</feature>
<dbReference type="OrthoDB" id="3267721at2759"/>
<dbReference type="SUPFAM" id="SSF48371">
    <property type="entry name" value="ARM repeat"/>
    <property type="match status" value="3"/>
</dbReference>
<dbReference type="Pfam" id="PF12765">
    <property type="entry name" value="Cohesin_HEAT"/>
    <property type="match status" value="2"/>
</dbReference>
<reference evidence="6" key="1">
    <citation type="submission" date="2020-05" db="EMBL/GenBank/DDBJ databases">
        <title>Mycena genomes resolve the evolution of fungal bioluminescence.</title>
        <authorList>
            <person name="Tsai I.J."/>
        </authorList>
    </citation>
    <scope>NUCLEOTIDE SEQUENCE</scope>
    <source>
        <strain evidence="6">CCC161011</strain>
    </source>
</reference>
<keyword evidence="2" id="KW-0677">Repeat</keyword>
<feature type="transmembrane region" description="Helical" evidence="4">
    <location>
        <begin position="96"/>
        <end position="113"/>
    </location>
</feature>
<proteinExistence type="inferred from homology"/>
<dbReference type="InterPro" id="IPR016024">
    <property type="entry name" value="ARM-type_fold"/>
</dbReference>
<organism evidence="6 7">
    <name type="scientific">Mycena venus</name>
    <dbReference type="NCBI Taxonomy" id="2733690"/>
    <lineage>
        <taxon>Eukaryota</taxon>
        <taxon>Fungi</taxon>
        <taxon>Dikarya</taxon>
        <taxon>Basidiomycota</taxon>
        <taxon>Agaricomycotina</taxon>
        <taxon>Agaricomycetes</taxon>
        <taxon>Agaricomycetidae</taxon>
        <taxon>Agaricales</taxon>
        <taxon>Marasmiineae</taxon>
        <taxon>Mycenaceae</taxon>
        <taxon>Mycena</taxon>
    </lineage>
</organism>
<dbReference type="PANTHER" id="PTHR47249:SF1">
    <property type="entry name" value="VACUOLAR PROTEIN 8"/>
    <property type="match status" value="1"/>
</dbReference>
<dbReference type="GO" id="GO:0004812">
    <property type="term" value="F:aminoacyl-tRNA ligase activity"/>
    <property type="evidence" value="ECO:0007669"/>
    <property type="project" value="UniProtKB-KW"/>
</dbReference>
<comment type="caution">
    <text evidence="6">The sequence shown here is derived from an EMBL/GenBank/DDBJ whole genome shotgun (WGS) entry which is preliminary data.</text>
</comment>
<dbReference type="EMBL" id="JACAZI010000002">
    <property type="protein sequence ID" value="KAF7368472.1"/>
    <property type="molecule type" value="Genomic_DNA"/>
</dbReference>
<keyword evidence="4" id="KW-0472">Membrane</keyword>
<evidence type="ECO:0000256" key="2">
    <source>
        <dbReference type="ARBA" id="ARBA00022737"/>
    </source>
</evidence>
<evidence type="ECO:0000256" key="3">
    <source>
        <dbReference type="SAM" id="MobiDB-lite"/>
    </source>
</evidence>
<feature type="transmembrane region" description="Helical" evidence="4">
    <location>
        <begin position="219"/>
        <end position="244"/>
    </location>
</feature>
<keyword evidence="6" id="KW-0436">Ligase</keyword>
<evidence type="ECO:0000256" key="1">
    <source>
        <dbReference type="ARBA" id="ARBA00005462"/>
    </source>
</evidence>
<sequence length="1888" mass="207459">MDSGWGHDHAFAKTDREAEAGSPASPTYPQGPLKLKTVYRKNEVVQEIAYGTPGPDTEGPFSRYCAANSVIWKLYMLQAKTFNDNLATSLNSDLDPLLIFAGLFSAILTAFLIESRKDLQADPQNTTNSLLAFLIQDLHNSAGPFSPPPTPRFTPTLSSRWVNGLWFASLVLSLMSALGASLAKGWGTQFSSTIVGSSWNDAKLHCGRLRGLKRWHLHLIVQCLPILIHIAFFLFSIGLVILLFGDDGSIGVSICVLTVLVAFLYIGSSIHPAFYPDSPFRTPVSGMIRSVLRGSWRLQKIPGFPEEAHAQKAQALAWLLSESQATEAINATVYAIAGLVANPGTQDQLLCRPTVDVLSRMLSTELARRSGNEDLLEACLYALLRLVQCAPADGEEPYVLGPLRTLATSGALSDMNSIPTNLRPIARCVKCRIILLLGDDKLRHATVLEPDISSLIKSSTDPYLRRLLSEVHLLLSGFGNTNQGPCVPQSLDFLRILGDRHHPDLNEVHAELIRAADAKACLVGGITDDFVSTLLDGLMHGPTDHGRKYAKLFAELTVDAVFRQQLETRASGKQICSLITWEDNEGRKHIYKALENFCADVSGRKLIAEGLSGILGNIDVHNPQVLCDIVGFLAVVATYDEMRQVIKTTDITNFSAGLSKLARMTPAFENMTEEIVKWAGCDNIRTFVVTPDMCLAIAGLLQDSHKSVRECGLQMLMAFLEHDDTREIATAAMCQVINGMLEDIDRRLRNSALQMLSEFLKRGDNWASIGTRATCQRVVGLLADSDKDVRDLAMDTLMIFLEHDITCASIATTAMCQIIAGMLADSDEHVRDSALQKLIKLSEQDDIRESIATPAICRNVPGMLKDSSELVRSSTLRTLITFSEYDLSRASIATPATRQMIPEILLDSDPNVRNFALQVLMAFSKHGEFKLPKTTFLPVVGMLHDSDWSVRKYALRTLSAFSEQDNTRALVATSAICERIAGMLKDSEWFVCNSALQTLVTFLKHDDIRAPSATPAMCQVLKAMLADSNGDTHTPVPDSLSDDSRTTIVTLDMCNGVNRMLKDLSPYVRNCALQALTTFLRHTDDIRKLIGTPTIYEVIAQMLADPDDNIRDSALQRLISVSESDNIRASIATLPMCLMVAGMLKDPSMNVRHSAVQVLTTLLKYNDLQESISTQAIFEVVAALLAHSDEDVRDCALHTLVVYATHNVNLASIASAAMYVNLSSIAGSAMCEVIVKMLEVLDRDVCQCAMQTLLTLLAHNDTRSLIATLAMYQKVAGMLTNPDEGIRESALLTLMAFWQHYDIRILIITPAVCQTVIEMLKEPWLPARRSALHILTLLLDHDNIRTLVATPITYQAIHEMLDDPNKDIRNSALQTLMEFLTHDISRMSIITPTMYQKISGMLVDSYWVVRRSALQILSSFLEHDDIRASSAAASVCPVIVAMLADPDEEVRNSAIDTLMAYWRHDVNTASIAGRDVRKSITGMLADPTEGVRKFALQALTTFSEYHNTRISIATPAMCQVIPGILEDPDPNVRNCTLHTLTAFAKHGEIVPLDAFFLPNHAPDDTRALIATPAISKVIPRILGDSDPNVRNSALHTLMAFSQYDETRTFIAAPALCQVIAGMLAHSDWSVRKSALQALHETRECISSLSMCQIIIGMLSDSDEDVRRSALQTLSVFADHDDTRASIATLAICQGVAGMIQDTSLYVRICALQTLTSFLRHDNIRASIAIPVMREAITAALADSDRSVHKFALQTLSALSEQEDTRVSIATPVMCQVLVGLLEDPDEDVCSFVLQTLTAFLNHGDARASLTAREPSRQIFGLLVHSRPATRQCALKLLNCLLQHDDCALAILSPTSVKHVVRLLSGNAADIEILELIKALVFQRIKSLP</sequence>
<gene>
    <name evidence="6" type="ORF">MVEN_00170400</name>
</gene>
<dbReference type="GO" id="GO:0043495">
    <property type="term" value="F:protein-membrane adaptor activity"/>
    <property type="evidence" value="ECO:0007669"/>
    <property type="project" value="InterPro"/>
</dbReference>
<accession>A0A8H7DD25</accession>
<dbReference type="InterPro" id="IPR045338">
    <property type="entry name" value="DUF6535"/>
</dbReference>
<feature type="domain" description="DUF6535" evidence="5">
    <location>
        <begin position="72"/>
        <end position="244"/>
    </location>
</feature>
<dbReference type="Gene3D" id="1.25.10.10">
    <property type="entry name" value="Leucine-rich Repeat Variant"/>
    <property type="match status" value="8"/>
</dbReference>
<keyword evidence="6" id="KW-0030">Aminoacyl-tRNA synthetase</keyword>
<dbReference type="Proteomes" id="UP000620124">
    <property type="component" value="Unassembled WGS sequence"/>
</dbReference>
<evidence type="ECO:0000259" key="5">
    <source>
        <dbReference type="Pfam" id="PF20153"/>
    </source>
</evidence>
<dbReference type="Pfam" id="PF21040">
    <property type="entry name" value="CEP104-like_TOG"/>
    <property type="match status" value="1"/>
</dbReference>
<dbReference type="GO" id="GO:0071562">
    <property type="term" value="P:nucleus-vacuole junction assembly"/>
    <property type="evidence" value="ECO:0007669"/>
    <property type="project" value="InterPro"/>
</dbReference>
<protein>
    <submittedName>
        <fullName evidence="6">Alanyl-tRNA synthetase</fullName>
    </submittedName>
</protein>
<feature type="region of interest" description="Disordered" evidence="3">
    <location>
        <begin position="13"/>
        <end position="32"/>
    </location>
</feature>
<name>A0A8H7DD25_9AGAR</name>
<dbReference type="Pfam" id="PF20153">
    <property type="entry name" value="DUF6535"/>
    <property type="match status" value="1"/>
</dbReference>
<evidence type="ECO:0000313" key="7">
    <source>
        <dbReference type="Proteomes" id="UP000620124"/>
    </source>
</evidence>
<keyword evidence="7" id="KW-1185">Reference proteome</keyword>
<dbReference type="InterPro" id="IPR026003">
    <property type="entry name" value="Cohesin_HEAT"/>
</dbReference>